<dbReference type="InterPro" id="IPR036291">
    <property type="entry name" value="NAD(P)-bd_dom_sf"/>
</dbReference>
<dbReference type="PANTHER" id="PTHR43796:SF2">
    <property type="entry name" value="CARBOXYNORSPERMIDINE SYNTHASE"/>
    <property type="match status" value="1"/>
</dbReference>
<dbReference type="PANTHER" id="PTHR43796">
    <property type="entry name" value="CARBOXYNORSPERMIDINE SYNTHASE"/>
    <property type="match status" value="1"/>
</dbReference>
<name>A0ABR8A412_9CYAN</name>
<evidence type="ECO:0000313" key="2">
    <source>
        <dbReference type="EMBL" id="MBD2194503.1"/>
    </source>
</evidence>
<dbReference type="EMBL" id="JACJQH010000004">
    <property type="protein sequence ID" value="MBD2194503.1"/>
    <property type="molecule type" value="Genomic_DNA"/>
</dbReference>
<feature type="domain" description="Saccharopine dehydrogenase NADP binding" evidence="1">
    <location>
        <begin position="5"/>
        <end position="135"/>
    </location>
</feature>
<organism evidence="2 3">
    <name type="scientific">Calothrix parietina FACHB-288</name>
    <dbReference type="NCBI Taxonomy" id="2692896"/>
    <lineage>
        <taxon>Bacteria</taxon>
        <taxon>Bacillati</taxon>
        <taxon>Cyanobacteriota</taxon>
        <taxon>Cyanophyceae</taxon>
        <taxon>Nostocales</taxon>
        <taxon>Calotrichaceae</taxon>
        <taxon>Calothrix</taxon>
    </lineage>
</organism>
<dbReference type="SUPFAM" id="SSF51735">
    <property type="entry name" value="NAD(P)-binding Rossmann-fold domains"/>
    <property type="match status" value="1"/>
</dbReference>
<dbReference type="RefSeq" id="WP_190538730.1">
    <property type="nucleotide sequence ID" value="NZ_CAWPNO010000073.1"/>
</dbReference>
<evidence type="ECO:0000313" key="3">
    <source>
        <dbReference type="Proteomes" id="UP000658514"/>
    </source>
</evidence>
<keyword evidence="3" id="KW-1185">Reference proteome</keyword>
<dbReference type="Gene3D" id="3.30.360.10">
    <property type="entry name" value="Dihydrodipicolinate Reductase, domain 2"/>
    <property type="match status" value="1"/>
</dbReference>
<protein>
    <submittedName>
        <fullName evidence="2">Saccharopine dehydrogenase NADP-binding domain-containing protein</fullName>
    </submittedName>
</protein>
<gene>
    <name evidence="2" type="ORF">H6G24_03205</name>
</gene>
<dbReference type="InterPro" id="IPR005097">
    <property type="entry name" value="Sacchrp_dh_NADP-bd"/>
</dbReference>
<proteinExistence type="predicted"/>
<dbReference type="Proteomes" id="UP000658514">
    <property type="component" value="Unassembled WGS sequence"/>
</dbReference>
<dbReference type="Gene3D" id="3.40.50.720">
    <property type="entry name" value="NAD(P)-binding Rossmann-like Domain"/>
    <property type="match status" value="1"/>
</dbReference>
<dbReference type="Pfam" id="PF03435">
    <property type="entry name" value="Sacchrp_dh_NADP"/>
    <property type="match status" value="1"/>
</dbReference>
<reference evidence="2 3" key="1">
    <citation type="journal article" date="2020" name="ISME J.">
        <title>Comparative genomics reveals insights into cyanobacterial evolution and habitat adaptation.</title>
        <authorList>
            <person name="Chen M.Y."/>
            <person name="Teng W.K."/>
            <person name="Zhao L."/>
            <person name="Hu C.X."/>
            <person name="Zhou Y.K."/>
            <person name="Han B.P."/>
            <person name="Song L.R."/>
            <person name="Shu W.S."/>
        </authorList>
    </citation>
    <scope>NUCLEOTIDE SEQUENCE [LARGE SCALE GENOMIC DNA]</scope>
    <source>
        <strain evidence="2 3">FACHB-288</strain>
    </source>
</reference>
<comment type="caution">
    <text evidence="2">The sequence shown here is derived from an EMBL/GenBank/DDBJ whole genome shotgun (WGS) entry which is preliminary data.</text>
</comment>
<accession>A0ABR8A412</accession>
<evidence type="ECO:0000259" key="1">
    <source>
        <dbReference type="Pfam" id="PF03435"/>
    </source>
</evidence>
<sequence>MTNRVLILGGRGRIGSSVAQDLATHTQAEITITGRSPVAEGDYAKWLSSKNNWNLGTNVQFLLLDLAEVDKLREAIANSDLIIHCAGPFHYRDTNVLQICIEQGVNYLDVSDHRSYTSKALEYNEKAVAANVTAIINTGIFPGISNSMVRQCVEQFDKPEKIHLSYLVSGSGGAGITVMRTTFLGLQHSFEAWINGNWQLVKPYSDREIINFPAPYGRSGVYWFDMPETFTMPHSFPSVKTVITKFGSIPDFYNHLTWIAAHIFPKWLMQRRSTIEFLSHVSHFMTDVTNPFTGIGVAVRAEVTGMKDGKTGIYCANLVYANTALASGCGTGSIAQLLLEGKLQKPGVLPVEEALTTDLFIQTMASRGIEINHNWLEN</sequence>